<evidence type="ECO:0000313" key="3">
    <source>
        <dbReference type="EMBL" id="CUA68021.1"/>
    </source>
</evidence>
<dbReference type="SMART" id="SM00915">
    <property type="entry name" value="Jacalin"/>
    <property type="match status" value="1"/>
</dbReference>
<dbReference type="InterPro" id="IPR036404">
    <property type="entry name" value="Jacalin-like_lectin_dom_sf"/>
</dbReference>
<reference evidence="3 4" key="1">
    <citation type="submission" date="2015-07" db="EMBL/GenBank/DDBJ databases">
        <authorList>
            <person name="Noorani M."/>
        </authorList>
    </citation>
    <scope>NUCLEOTIDE SEQUENCE [LARGE SCALE GENOMIC DNA]</scope>
    <source>
        <strain evidence="3">BBA 69670</strain>
    </source>
</reference>
<proteinExistence type="predicted"/>
<dbReference type="GO" id="GO:0046856">
    <property type="term" value="P:phosphatidylinositol dephosphorylation"/>
    <property type="evidence" value="ECO:0007669"/>
    <property type="project" value="InterPro"/>
</dbReference>
<dbReference type="EMBL" id="CYGV01000302">
    <property type="protein sequence ID" value="CUA68021.1"/>
    <property type="molecule type" value="Genomic_DNA"/>
</dbReference>
<gene>
    <name evidence="3" type="ORF">RSOLAG22IIIB_07701</name>
</gene>
<dbReference type="InterPro" id="IPR000300">
    <property type="entry name" value="IPPc"/>
</dbReference>
<evidence type="ECO:0000259" key="2">
    <source>
        <dbReference type="SMART" id="SM00915"/>
    </source>
</evidence>
<keyword evidence="4" id="KW-1185">Reference proteome</keyword>
<dbReference type="GO" id="GO:0005737">
    <property type="term" value="C:cytoplasm"/>
    <property type="evidence" value="ECO:0007669"/>
    <property type="project" value="TreeGrafter"/>
</dbReference>
<dbReference type="PANTHER" id="PTHR16320">
    <property type="entry name" value="SPHINGOMYELINASE FAMILY MEMBER"/>
    <property type="match status" value="1"/>
</dbReference>
<dbReference type="GO" id="GO:0016791">
    <property type="term" value="F:phosphatase activity"/>
    <property type="evidence" value="ECO:0007669"/>
    <property type="project" value="InterPro"/>
</dbReference>
<dbReference type="Proteomes" id="UP000044841">
    <property type="component" value="Unassembled WGS sequence"/>
</dbReference>
<dbReference type="SUPFAM" id="SSF51101">
    <property type="entry name" value="Mannose-binding lectins"/>
    <property type="match status" value="1"/>
</dbReference>
<dbReference type="Gene3D" id="3.60.10.10">
    <property type="entry name" value="Endonuclease/exonuclease/phosphatase"/>
    <property type="match status" value="1"/>
</dbReference>
<sequence>MRYSILFLVAGSLGLAIPTGVTESSGKFNVLSISVNGLPEALDGSASEAEKIKKAMYMGMYMSQYNYGIINIQKDFAYHNALYSQDHHRFRTEPSGGFLIDSGLNTLSNYKWIDFSRIRWDQCSNDSGYDCLSNKGFTFMRVRIHEGVYIDMINLHADAGVEAGDLEARSANIAQLADYINTHSTGNAVIVFGTTNSRYTRSQDNIRLLIDQNYLKDAWVEAIGSKPPAAGTDAIVCPRGVLPNITCEVVDKIFYRSSPIVNLKSSGFFYDTSRFLSPDGNALTDHHPVRAEFEYTLTSGLRQSDLYGGPHGTWFNDLPLIPASPKLSYIILCGGKRLDTISIALTSGQIFGHGGSGGDCYLLPLGPKHYIKSVKLCWDKADGHTRIFYAQVTINEGRTIRVGTITKDCATARAPNGYGVVGTYGRAGDEIDQLGFIYAQQCAAGEFCFE</sequence>
<evidence type="ECO:0000256" key="1">
    <source>
        <dbReference type="SAM" id="SignalP"/>
    </source>
</evidence>
<dbReference type="InterPro" id="IPR001229">
    <property type="entry name" value="Jacalin-like_lectin_dom"/>
</dbReference>
<dbReference type="AlphaFoldDB" id="A0A0K6FP68"/>
<feature type="signal peptide" evidence="1">
    <location>
        <begin position="1"/>
        <end position="16"/>
    </location>
</feature>
<dbReference type="InterPro" id="IPR036691">
    <property type="entry name" value="Endo/exonu/phosph_ase_sf"/>
</dbReference>
<feature type="chain" id="PRO_5005502302" description="Jacalin-type lectin domain-containing protein" evidence="1">
    <location>
        <begin position="17"/>
        <end position="450"/>
    </location>
</feature>
<evidence type="ECO:0000313" key="4">
    <source>
        <dbReference type="Proteomes" id="UP000044841"/>
    </source>
</evidence>
<dbReference type="CDD" id="cd09615">
    <property type="entry name" value="Jacalin_EEP"/>
    <property type="match status" value="1"/>
</dbReference>
<dbReference type="InterPro" id="IPR038772">
    <property type="entry name" value="Sph/SMPD2-like"/>
</dbReference>
<organism evidence="3 4">
    <name type="scientific">Rhizoctonia solani</name>
    <dbReference type="NCBI Taxonomy" id="456999"/>
    <lineage>
        <taxon>Eukaryota</taxon>
        <taxon>Fungi</taxon>
        <taxon>Dikarya</taxon>
        <taxon>Basidiomycota</taxon>
        <taxon>Agaricomycotina</taxon>
        <taxon>Agaricomycetes</taxon>
        <taxon>Cantharellales</taxon>
        <taxon>Ceratobasidiaceae</taxon>
        <taxon>Rhizoctonia</taxon>
    </lineage>
</organism>
<dbReference type="Pfam" id="PF01419">
    <property type="entry name" value="Jacalin"/>
    <property type="match status" value="1"/>
</dbReference>
<keyword evidence="1" id="KW-0732">Signal</keyword>
<name>A0A0K6FP68_9AGAM</name>
<dbReference type="Gene3D" id="2.100.10.30">
    <property type="entry name" value="Jacalin-like lectin domain"/>
    <property type="match status" value="1"/>
</dbReference>
<dbReference type="SUPFAM" id="SSF56219">
    <property type="entry name" value="DNase I-like"/>
    <property type="match status" value="1"/>
</dbReference>
<dbReference type="Pfam" id="PF22669">
    <property type="entry name" value="Exo_endo_phos2"/>
    <property type="match status" value="1"/>
</dbReference>
<dbReference type="PANTHER" id="PTHR16320:SF1">
    <property type="entry name" value="SPHINGOMYELINASE DDB_G0288017"/>
    <property type="match status" value="1"/>
</dbReference>
<protein>
    <recommendedName>
        <fullName evidence="2">Jacalin-type lectin domain-containing protein</fullName>
    </recommendedName>
</protein>
<accession>A0A0K6FP68</accession>
<feature type="domain" description="Jacalin-type lectin" evidence="2">
    <location>
        <begin position="312"/>
        <end position="440"/>
    </location>
</feature>
<dbReference type="GO" id="GO:0004767">
    <property type="term" value="F:sphingomyelin phosphodiesterase activity"/>
    <property type="evidence" value="ECO:0007669"/>
    <property type="project" value="InterPro"/>
</dbReference>